<dbReference type="PANTHER" id="PTHR34047:SF8">
    <property type="entry name" value="PROTEIN YKFC"/>
    <property type="match status" value="1"/>
</dbReference>
<dbReference type="PROSITE" id="PS50878">
    <property type="entry name" value="RT_POL"/>
    <property type="match status" value="1"/>
</dbReference>
<dbReference type="InterPro" id="IPR024937">
    <property type="entry name" value="Domain_X"/>
</dbReference>
<dbReference type="InterPro" id="IPR051083">
    <property type="entry name" value="GrpII_Intron_Splice-Mob/Def"/>
</dbReference>
<keyword evidence="1" id="KW-0175">Coiled coil</keyword>
<dbReference type="InterPro" id="IPR000477">
    <property type="entry name" value="RT_dom"/>
</dbReference>
<dbReference type="CDD" id="cd01651">
    <property type="entry name" value="RT_G2_intron"/>
    <property type="match status" value="1"/>
</dbReference>
<dbReference type="Proteomes" id="UP001595387">
    <property type="component" value="Unassembled WGS sequence"/>
</dbReference>
<accession>A0ABV7A647</accession>
<protein>
    <submittedName>
        <fullName evidence="3">Reverse transcriptase domain-containing protein</fullName>
    </submittedName>
</protein>
<keyword evidence="3" id="KW-0695">RNA-directed DNA polymerase</keyword>
<dbReference type="GO" id="GO:0003964">
    <property type="term" value="F:RNA-directed DNA polymerase activity"/>
    <property type="evidence" value="ECO:0007669"/>
    <property type="project" value="UniProtKB-KW"/>
</dbReference>
<dbReference type="Pfam" id="PF00078">
    <property type="entry name" value="RVT_1"/>
    <property type="match status" value="1"/>
</dbReference>
<reference evidence="4" key="1">
    <citation type="journal article" date="2019" name="Int. J. Syst. Evol. Microbiol.">
        <title>The Global Catalogue of Microorganisms (GCM) 10K type strain sequencing project: providing services to taxonomists for standard genome sequencing and annotation.</title>
        <authorList>
            <consortium name="The Broad Institute Genomics Platform"/>
            <consortium name="The Broad Institute Genome Sequencing Center for Infectious Disease"/>
            <person name="Wu L."/>
            <person name="Ma J."/>
        </authorList>
    </citation>
    <scope>NUCLEOTIDE SEQUENCE [LARGE SCALE GENOMIC DNA]</scope>
    <source>
        <strain evidence="4">KCTC 13193</strain>
    </source>
</reference>
<evidence type="ECO:0000259" key="2">
    <source>
        <dbReference type="PROSITE" id="PS50878"/>
    </source>
</evidence>
<organism evidence="3 4">
    <name type="scientific">Virgibacillus sediminis</name>
    <dbReference type="NCBI Taxonomy" id="202260"/>
    <lineage>
        <taxon>Bacteria</taxon>
        <taxon>Bacillati</taxon>
        <taxon>Bacillota</taxon>
        <taxon>Bacilli</taxon>
        <taxon>Bacillales</taxon>
        <taxon>Bacillaceae</taxon>
        <taxon>Virgibacillus</taxon>
    </lineage>
</organism>
<keyword evidence="3" id="KW-0808">Transferase</keyword>
<dbReference type="Pfam" id="PF01348">
    <property type="entry name" value="Intron_maturas2"/>
    <property type="match status" value="1"/>
</dbReference>
<gene>
    <name evidence="3" type="ORF">ACFODW_09050</name>
</gene>
<dbReference type="EMBL" id="JBHRRZ010000015">
    <property type="protein sequence ID" value="MFC2948486.1"/>
    <property type="molecule type" value="Genomic_DNA"/>
</dbReference>
<evidence type="ECO:0000256" key="1">
    <source>
        <dbReference type="SAM" id="Coils"/>
    </source>
</evidence>
<dbReference type="PANTHER" id="PTHR34047">
    <property type="entry name" value="NUCLEAR INTRON MATURASE 1, MITOCHONDRIAL-RELATED"/>
    <property type="match status" value="1"/>
</dbReference>
<dbReference type="InterPro" id="IPR043502">
    <property type="entry name" value="DNA/RNA_pol_sf"/>
</dbReference>
<feature type="domain" description="Reverse transcriptase" evidence="2">
    <location>
        <begin position="90"/>
        <end position="380"/>
    </location>
</feature>
<feature type="coiled-coil region" evidence="1">
    <location>
        <begin position="331"/>
        <end position="358"/>
    </location>
</feature>
<keyword evidence="4" id="KW-1185">Reference proteome</keyword>
<name>A0ABV7A647_9BACI</name>
<dbReference type="RefSeq" id="WP_390305528.1">
    <property type="nucleotide sequence ID" value="NZ_JBHRRZ010000015.1"/>
</dbReference>
<comment type="caution">
    <text evidence="3">The sequence shown here is derived from an EMBL/GenBank/DDBJ whole genome shotgun (WGS) entry which is preliminary data.</text>
</comment>
<dbReference type="SUPFAM" id="SSF56672">
    <property type="entry name" value="DNA/RNA polymerases"/>
    <property type="match status" value="1"/>
</dbReference>
<sequence length="532" mass="62133">MAKESSLSRLVQNWEGARGSMRNPIVVLNSLASHAKDENYTFQRLYRNLYNINFHLEAYTKIHPKRGMGSRRIKNPGTVDGMGLKRINALIDKLKKQSYQPNPTTSIYVPKNNEKSRSPGLATLEDKLVQEMVRSILESIYERQFSDSSHAFHPNRSCHTALTQIKNTFTDTRWFIKADIKNFYENMDHHTLINVLRNKIKDEKFINLIWKFLRAGYLEEWEFRQACSGTPKGGIISPILSSIYLHELDQYIDAYTAKFNKGSIRKQKIRRHHLPSNINDGEYHNRRQCSELDKGMHEGRAGMEKLYKEQSNSDYRNMNYVRYADEFLIGINASKWEAMELEKELTAYLAEKLKLELSKERTSITHSKKNARFLWHDIRVSGNGQTIRMPGGTQKRKHSFHVKLYVPREKCIKTLIDLGALSLGKNNHWKPIHRSNLIHKEELEIIKQYNAEIKGLYSYYKFASNVGVLQSFRQTMKCSMVKTYAYKYKSTTRKIISQYSINGKFGIRYNTKDGQRIAYFNGWGTERSKGYD</sequence>
<evidence type="ECO:0000313" key="3">
    <source>
        <dbReference type="EMBL" id="MFC2948486.1"/>
    </source>
</evidence>
<evidence type="ECO:0000313" key="4">
    <source>
        <dbReference type="Proteomes" id="UP001595387"/>
    </source>
</evidence>
<proteinExistence type="predicted"/>
<keyword evidence="3" id="KW-0548">Nucleotidyltransferase</keyword>